<organism evidence="3 4">
    <name type="scientific">Caenorhabditis tropicalis</name>
    <dbReference type="NCBI Taxonomy" id="1561998"/>
    <lineage>
        <taxon>Eukaryota</taxon>
        <taxon>Metazoa</taxon>
        <taxon>Ecdysozoa</taxon>
        <taxon>Nematoda</taxon>
        <taxon>Chromadorea</taxon>
        <taxon>Rhabditida</taxon>
        <taxon>Rhabditina</taxon>
        <taxon>Rhabditomorpha</taxon>
        <taxon>Rhabditoidea</taxon>
        <taxon>Rhabditidae</taxon>
        <taxon>Peloderinae</taxon>
        <taxon>Caenorhabditis</taxon>
    </lineage>
</organism>
<proteinExistence type="predicted"/>
<protein>
    <submittedName>
        <fullName evidence="4">CCHC-type domain-containing protein</fullName>
    </submittedName>
</protein>
<feature type="region of interest" description="Disordered" evidence="2">
    <location>
        <begin position="266"/>
        <end position="288"/>
    </location>
</feature>
<keyword evidence="3" id="KW-1185">Reference proteome</keyword>
<evidence type="ECO:0000313" key="3">
    <source>
        <dbReference type="Proteomes" id="UP000095282"/>
    </source>
</evidence>
<feature type="region of interest" description="Disordered" evidence="2">
    <location>
        <begin position="1"/>
        <end position="25"/>
    </location>
</feature>
<dbReference type="AlphaFoldDB" id="A0A1I7TTY9"/>
<accession>A0A1I7TTY9</accession>
<dbReference type="WBParaSite" id="Csp11.Scaffold629.g11757.t1">
    <property type="protein sequence ID" value="Csp11.Scaffold629.g11757.t1"/>
    <property type="gene ID" value="Csp11.Scaffold629.g11757"/>
</dbReference>
<feature type="coiled-coil region" evidence="1">
    <location>
        <begin position="31"/>
        <end position="98"/>
    </location>
</feature>
<dbReference type="Proteomes" id="UP000095282">
    <property type="component" value="Unplaced"/>
</dbReference>
<reference evidence="4" key="1">
    <citation type="submission" date="2016-11" db="UniProtKB">
        <authorList>
            <consortium name="WormBaseParasite"/>
        </authorList>
    </citation>
    <scope>IDENTIFICATION</scope>
</reference>
<name>A0A1I7TTY9_9PELO</name>
<keyword evidence="1" id="KW-0175">Coiled coil</keyword>
<evidence type="ECO:0000313" key="4">
    <source>
        <dbReference type="WBParaSite" id="Csp11.Scaffold629.g11757.t1"/>
    </source>
</evidence>
<evidence type="ECO:0000256" key="1">
    <source>
        <dbReference type="SAM" id="Coils"/>
    </source>
</evidence>
<evidence type="ECO:0000256" key="2">
    <source>
        <dbReference type="SAM" id="MobiDB-lite"/>
    </source>
</evidence>
<sequence length="288" mass="32442">MTPVTSPTHSPSTPGTSPRIPQRKNCCASTYNNLRDTMRRQHQRLKESQKEGFEETHKLIKQQNTANNEAQAETNQKLEQIEKKVDDLLNRITSIEQQQTAINMTLAENQNGFANLNSAIASVTELSKTMSTTNFQMNHHLNAMTQQRDQFGKQMEVFFNRSTSQTPAAIPPLLQIMPFCKFCRVNGHRSEDCRTYGSFSRRVKRAQELGICEKCAETSDGPGTTAHTKCPASRVQCDNCKEDREEGPLRNHDKIFCPMIEEKVPKRSREMGGLPGAKRGRGGSRAVN</sequence>
<feature type="compositionally biased region" description="Low complexity" evidence="2">
    <location>
        <begin position="1"/>
        <end position="18"/>
    </location>
</feature>